<dbReference type="InterPro" id="IPR036271">
    <property type="entry name" value="Tet_transcr_reg_TetR-rel_C_sf"/>
</dbReference>
<proteinExistence type="predicted"/>
<dbReference type="EMBL" id="JAGTTM010000001">
    <property type="protein sequence ID" value="MCC2028872.1"/>
    <property type="molecule type" value="Genomic_DNA"/>
</dbReference>
<accession>A0A9X1S031</accession>
<dbReference type="InterPro" id="IPR001647">
    <property type="entry name" value="HTH_TetR"/>
</dbReference>
<reference evidence="6" key="1">
    <citation type="submission" date="2021-04" db="EMBL/GenBank/DDBJ databases">
        <title>Microbacterium tenobrionis sp. nov. and Microbacterium allomyrinae sp. nov., isolated from larvae of Tenobrio molitor and Allomyrina dichotoma, respectively.</title>
        <authorList>
            <person name="Lee S.D."/>
        </authorList>
    </citation>
    <scope>NUCLEOTIDE SEQUENCE</scope>
    <source>
        <strain evidence="6">YMB-B2</strain>
    </source>
</reference>
<evidence type="ECO:0000256" key="1">
    <source>
        <dbReference type="ARBA" id="ARBA00023015"/>
    </source>
</evidence>
<comment type="caution">
    <text evidence="6">The sequence shown here is derived from an EMBL/GenBank/DDBJ whole genome shotgun (WGS) entry which is preliminary data.</text>
</comment>
<dbReference type="SUPFAM" id="SSF48498">
    <property type="entry name" value="Tetracyclin repressor-like, C-terminal domain"/>
    <property type="match status" value="1"/>
</dbReference>
<dbReference type="InterPro" id="IPR009057">
    <property type="entry name" value="Homeodomain-like_sf"/>
</dbReference>
<evidence type="ECO:0000313" key="7">
    <source>
        <dbReference type="Proteomes" id="UP001139289"/>
    </source>
</evidence>
<evidence type="ECO:0000313" key="6">
    <source>
        <dbReference type="EMBL" id="MCC2028872.1"/>
    </source>
</evidence>
<dbReference type="PANTHER" id="PTHR47506">
    <property type="entry name" value="TRANSCRIPTIONAL REGULATORY PROTEIN"/>
    <property type="match status" value="1"/>
</dbReference>
<keyword evidence="2 4" id="KW-0238">DNA-binding</keyword>
<name>A0A9X1S031_9MICO</name>
<keyword evidence="1" id="KW-0805">Transcription regulation</keyword>
<feature type="DNA-binding region" description="H-T-H motif" evidence="4">
    <location>
        <begin position="42"/>
        <end position="61"/>
    </location>
</feature>
<dbReference type="GO" id="GO:0003677">
    <property type="term" value="F:DNA binding"/>
    <property type="evidence" value="ECO:0007669"/>
    <property type="project" value="UniProtKB-UniRule"/>
</dbReference>
<dbReference type="Proteomes" id="UP001139289">
    <property type="component" value="Unassembled WGS sequence"/>
</dbReference>
<dbReference type="SUPFAM" id="SSF46689">
    <property type="entry name" value="Homeodomain-like"/>
    <property type="match status" value="1"/>
</dbReference>
<dbReference type="PROSITE" id="PS50977">
    <property type="entry name" value="HTH_TETR_2"/>
    <property type="match status" value="1"/>
</dbReference>
<evidence type="ECO:0000256" key="2">
    <source>
        <dbReference type="ARBA" id="ARBA00023125"/>
    </source>
</evidence>
<gene>
    <name evidence="6" type="ORF">KEC56_04955</name>
</gene>
<keyword evidence="3" id="KW-0804">Transcription</keyword>
<protein>
    <submittedName>
        <fullName evidence="6">TetR/AcrR family transcriptional regulator</fullName>
    </submittedName>
</protein>
<dbReference type="RefSeq" id="WP_227530073.1">
    <property type="nucleotide sequence ID" value="NZ_JAGTTM010000001.1"/>
</dbReference>
<sequence>MSDTPRIAPPRRGPYANTARRKAEIVAAAASVFMRSGYRGGSLREIARDLELSFTSVKHHFPTKEHLLIAVLEEYDSLETEQLNRDIALLGVVDAAIALAVRNLDKPETERLLAVMSAEASSSDHPAHEWFVRRYENIRNSMAAGIRTASEAEAIPFVADADFVASAFVALWDGLQLQWLIDPRFDMIDRLRRGFEAILREGSR</sequence>
<evidence type="ECO:0000259" key="5">
    <source>
        <dbReference type="PROSITE" id="PS50977"/>
    </source>
</evidence>
<keyword evidence="7" id="KW-1185">Reference proteome</keyword>
<evidence type="ECO:0000256" key="4">
    <source>
        <dbReference type="PROSITE-ProRule" id="PRU00335"/>
    </source>
</evidence>
<dbReference type="PRINTS" id="PR00455">
    <property type="entry name" value="HTHTETR"/>
</dbReference>
<organism evidence="6 7">
    <name type="scientific">Microbacterium tenebrionis</name>
    <dbReference type="NCBI Taxonomy" id="2830665"/>
    <lineage>
        <taxon>Bacteria</taxon>
        <taxon>Bacillati</taxon>
        <taxon>Actinomycetota</taxon>
        <taxon>Actinomycetes</taxon>
        <taxon>Micrococcales</taxon>
        <taxon>Microbacteriaceae</taxon>
        <taxon>Microbacterium</taxon>
    </lineage>
</organism>
<dbReference type="Gene3D" id="1.10.357.10">
    <property type="entry name" value="Tetracycline Repressor, domain 2"/>
    <property type="match status" value="1"/>
</dbReference>
<dbReference type="AlphaFoldDB" id="A0A9X1S031"/>
<dbReference type="PANTHER" id="PTHR47506:SF6">
    <property type="entry name" value="HTH-TYPE TRANSCRIPTIONAL REPRESSOR NEMR"/>
    <property type="match status" value="1"/>
</dbReference>
<dbReference type="Pfam" id="PF00440">
    <property type="entry name" value="TetR_N"/>
    <property type="match status" value="1"/>
</dbReference>
<evidence type="ECO:0000256" key="3">
    <source>
        <dbReference type="ARBA" id="ARBA00023163"/>
    </source>
</evidence>
<feature type="domain" description="HTH tetR-type" evidence="5">
    <location>
        <begin position="19"/>
        <end position="79"/>
    </location>
</feature>